<evidence type="ECO:0000313" key="1">
    <source>
        <dbReference type="EMBL" id="CAI6342409.1"/>
    </source>
</evidence>
<accession>A0A9W4XSA1</accession>
<dbReference type="Pfam" id="PF07103">
    <property type="entry name" value="DUF1365"/>
    <property type="match status" value="1"/>
</dbReference>
<comment type="caution">
    <text evidence="1">The sequence shown here is derived from an EMBL/GenBank/DDBJ whole genome shotgun (WGS) entry which is preliminary data.</text>
</comment>
<dbReference type="PANTHER" id="PTHR33973">
    <property type="entry name" value="OS07G0153300 PROTEIN"/>
    <property type="match status" value="1"/>
</dbReference>
<sequence length="694" mass="79665">MEAEKRAYPGLLHRLSQLSIQSAVCSTLFTSHARPVFAFWVVAGGLRVAYRDPKVISDGILFGIVCALNRKDNVLSILGQVLDAFHSSTTAKSLMSLLAAGGILVFLRRQTSKTPTFQLTNDANEETLDWTLAHPKPLIFPCRTTHARIFPKKHSFGYDYLLCGYPIIPTGTTQDGKDINDGRDQRLGFWWLHIRAEDYLKRGQGSLGFYNKLQSYLRQEGVQDAEWSYAYLVTAPRFFGYSFNPVSFWYIYNSQHDLTKMILEVNNTFDERRLYLLDGSSPPSPPQTSVPGNSAPVADRMRFTDVWMKDFHVSPFNSRKGSYALKALNPFPSPSYGDPKIDNNITLQSSKDHSKLVARVYSTGSSISPDCMRMTDFVRFLAGWCWVGFLTSPRIIREASRLYFQRSLHVWFRPEVVETSIGRKPTSTESHIEEVFRDYLDHLVQNSSKPIELHYESAIPNEPKTWIIRSTADPHVERRRLDIRVTTPAFYSRLVHYAHISEAFDREHTFTDERNRTLWISRPEILFELCTGKPNDNKDQSRGRSFIDELQWSLLRRLRCPPADAAYPVTPKRADMDIDDIRTLPFSDIDRFVRDGKGYAGLYRRMVTKIFIAQRFALGFTEAVDVVDFAIRVLLCWVSYRSFVAWEADCEKQITSNAACIWRFSAVGTEWIRVSGRVVAVCAWHMYGLLKGYR</sequence>
<dbReference type="Proteomes" id="UP001152607">
    <property type="component" value="Unassembled WGS sequence"/>
</dbReference>
<dbReference type="OrthoDB" id="3340520at2759"/>
<keyword evidence="2" id="KW-1185">Reference proteome</keyword>
<reference evidence="1" key="1">
    <citation type="submission" date="2023-01" db="EMBL/GenBank/DDBJ databases">
        <authorList>
            <person name="Van Ghelder C."/>
            <person name="Rancurel C."/>
        </authorList>
    </citation>
    <scope>NUCLEOTIDE SEQUENCE</scope>
    <source>
        <strain evidence="1">CNCM I-4278</strain>
    </source>
</reference>
<dbReference type="PANTHER" id="PTHR33973:SF4">
    <property type="entry name" value="OS07G0153300 PROTEIN"/>
    <property type="match status" value="1"/>
</dbReference>
<dbReference type="InterPro" id="IPR010775">
    <property type="entry name" value="DUF1365"/>
</dbReference>
<protein>
    <submittedName>
        <fullName evidence="1">Uncharacterized protein</fullName>
    </submittedName>
</protein>
<proteinExistence type="predicted"/>
<gene>
    <name evidence="1" type="ORF">PDIGIT_LOCUS15616</name>
</gene>
<dbReference type="EMBL" id="CAOQHR010000013">
    <property type="protein sequence ID" value="CAI6342409.1"/>
    <property type="molecule type" value="Genomic_DNA"/>
</dbReference>
<evidence type="ECO:0000313" key="2">
    <source>
        <dbReference type="Proteomes" id="UP001152607"/>
    </source>
</evidence>
<dbReference type="AlphaFoldDB" id="A0A9W4XSA1"/>
<name>A0A9W4XSA1_9PLEO</name>
<organism evidence="1 2">
    <name type="scientific">Periconia digitata</name>
    <dbReference type="NCBI Taxonomy" id="1303443"/>
    <lineage>
        <taxon>Eukaryota</taxon>
        <taxon>Fungi</taxon>
        <taxon>Dikarya</taxon>
        <taxon>Ascomycota</taxon>
        <taxon>Pezizomycotina</taxon>
        <taxon>Dothideomycetes</taxon>
        <taxon>Pleosporomycetidae</taxon>
        <taxon>Pleosporales</taxon>
        <taxon>Massarineae</taxon>
        <taxon>Periconiaceae</taxon>
        <taxon>Periconia</taxon>
    </lineage>
</organism>